<organism evidence="2">
    <name type="scientific">Sulfurisphaera javensis</name>
    <dbReference type="NCBI Taxonomy" id="2049879"/>
    <lineage>
        <taxon>Archaea</taxon>
        <taxon>Thermoproteota</taxon>
        <taxon>Thermoprotei</taxon>
        <taxon>Sulfolobales</taxon>
        <taxon>Sulfolobaceae</taxon>
        <taxon>Sulfurisphaera</taxon>
    </lineage>
</organism>
<keyword evidence="1" id="KW-1133">Transmembrane helix</keyword>
<dbReference type="KEGG" id="sjv:SJAV_10970"/>
<keyword evidence="1" id="KW-0812">Transmembrane</keyword>
<dbReference type="GeneID" id="92354022"/>
<reference evidence="2" key="1">
    <citation type="submission" date="2024-03" db="EMBL/GenBank/DDBJ databases">
        <title>Complete genome sequence of Sulfurisphaera javensis strain KD-1.</title>
        <authorList>
            <person name="Sakai H."/>
            <person name="Nur N."/>
            <person name="Suwanto A."/>
            <person name="Kurosawa N."/>
        </authorList>
    </citation>
    <scope>NUCLEOTIDE SEQUENCE</scope>
    <source>
        <strain evidence="2">KD-1</strain>
    </source>
</reference>
<dbReference type="EMBL" id="AP031322">
    <property type="protein sequence ID" value="BFH73153.1"/>
    <property type="molecule type" value="Genomic_DNA"/>
</dbReference>
<evidence type="ECO:0000256" key="1">
    <source>
        <dbReference type="SAM" id="Phobius"/>
    </source>
</evidence>
<proteinExistence type="predicted"/>
<sequence>MNKLGLAVVLLIFGATAALIAFIVYTILWNSSPIQDVLPMILRWLL</sequence>
<keyword evidence="1" id="KW-0472">Membrane</keyword>
<gene>
    <name evidence="2" type="ORF">SJAV_10970</name>
</gene>
<feature type="transmembrane region" description="Helical" evidence="1">
    <location>
        <begin position="6"/>
        <end position="28"/>
    </location>
</feature>
<protein>
    <submittedName>
        <fullName evidence="2">Uncharacterized protein</fullName>
    </submittedName>
</protein>
<accession>A0AAT9GQG3</accession>
<evidence type="ECO:0000313" key="2">
    <source>
        <dbReference type="EMBL" id="BFH73153.1"/>
    </source>
</evidence>
<dbReference type="RefSeq" id="WP_369611320.1">
    <property type="nucleotide sequence ID" value="NZ_AP031322.1"/>
</dbReference>
<dbReference type="AlphaFoldDB" id="A0AAT9GQG3"/>
<name>A0AAT9GQG3_9CREN</name>